<organism evidence="1 2">
    <name type="scientific">Diploptera punctata</name>
    <name type="common">Pacific beetle cockroach</name>
    <dbReference type="NCBI Taxonomy" id="6984"/>
    <lineage>
        <taxon>Eukaryota</taxon>
        <taxon>Metazoa</taxon>
        <taxon>Ecdysozoa</taxon>
        <taxon>Arthropoda</taxon>
        <taxon>Hexapoda</taxon>
        <taxon>Insecta</taxon>
        <taxon>Pterygota</taxon>
        <taxon>Neoptera</taxon>
        <taxon>Polyneoptera</taxon>
        <taxon>Dictyoptera</taxon>
        <taxon>Blattodea</taxon>
        <taxon>Blaberoidea</taxon>
        <taxon>Blaberidae</taxon>
        <taxon>Diplopterinae</taxon>
        <taxon>Diploptera</taxon>
    </lineage>
</organism>
<comment type="caution">
    <text evidence="1">The sequence shown here is derived from an EMBL/GenBank/DDBJ whole genome shotgun (WGS) entry which is preliminary data.</text>
</comment>
<reference evidence="1" key="2">
    <citation type="submission" date="2023-05" db="EMBL/GenBank/DDBJ databases">
        <authorList>
            <person name="Fouks B."/>
        </authorList>
    </citation>
    <scope>NUCLEOTIDE SEQUENCE</scope>
    <source>
        <strain evidence="1">Stay&amp;Tobe</strain>
        <tissue evidence="1">Testes</tissue>
    </source>
</reference>
<protein>
    <submittedName>
        <fullName evidence="1">Uncharacterized protein</fullName>
    </submittedName>
</protein>
<sequence>MLNGGCPKGWAGIDKVAWIDFRHKSPSPEARQAAETAVKEYGLDMSDFADFCPDQSQYD</sequence>
<dbReference type="Proteomes" id="UP001233999">
    <property type="component" value="Unassembled WGS sequence"/>
</dbReference>
<name>A0AAD8EL83_DIPPU</name>
<proteinExistence type="predicted"/>
<evidence type="ECO:0000313" key="2">
    <source>
        <dbReference type="Proteomes" id="UP001233999"/>
    </source>
</evidence>
<keyword evidence="2" id="KW-1185">Reference proteome</keyword>
<accession>A0AAD8EL83</accession>
<dbReference type="EMBL" id="JASPKZ010003419">
    <property type="protein sequence ID" value="KAJ9593652.1"/>
    <property type="molecule type" value="Genomic_DNA"/>
</dbReference>
<gene>
    <name evidence="1" type="ORF">L9F63_014830</name>
</gene>
<dbReference type="AlphaFoldDB" id="A0AAD8EL83"/>
<evidence type="ECO:0000313" key="1">
    <source>
        <dbReference type="EMBL" id="KAJ9593652.1"/>
    </source>
</evidence>
<reference evidence="1" key="1">
    <citation type="journal article" date="2023" name="IScience">
        <title>Live-bearing cockroach genome reveals convergent evolutionary mechanisms linked to viviparity in insects and beyond.</title>
        <authorList>
            <person name="Fouks B."/>
            <person name="Harrison M.C."/>
            <person name="Mikhailova A.A."/>
            <person name="Marchal E."/>
            <person name="English S."/>
            <person name="Carruthers M."/>
            <person name="Jennings E.C."/>
            <person name="Chiamaka E.L."/>
            <person name="Frigard R.A."/>
            <person name="Pippel M."/>
            <person name="Attardo G.M."/>
            <person name="Benoit J.B."/>
            <person name="Bornberg-Bauer E."/>
            <person name="Tobe S.S."/>
        </authorList>
    </citation>
    <scope>NUCLEOTIDE SEQUENCE</scope>
    <source>
        <strain evidence="1">Stay&amp;Tobe</strain>
    </source>
</reference>